<reference evidence="3" key="1">
    <citation type="submission" date="2015-07" db="EMBL/GenBank/DDBJ databases">
        <title>Genome Of Nitrogen-Fixing Cyanobacterium Nostoc piscinale CENA21 From Solimoes/Amazon River Floodplain Sediments And Comparative Genomics To Uncover Biosynthetic Natural Products Potential.</title>
        <authorList>
            <person name="Leao T.F."/>
            <person name="Leao P.N."/>
            <person name="Guimaraes P.I."/>
            <person name="de Melo A.G.C."/>
            <person name="Ramos R.T.J."/>
            <person name="Silva A."/>
            <person name="Fiore M.F."/>
            <person name="Schneider M.P.C."/>
        </authorList>
    </citation>
    <scope>NUCLEOTIDE SEQUENCE [LARGE SCALE GENOMIC DNA]</scope>
    <source>
        <strain evidence="3">CENA21</strain>
    </source>
</reference>
<dbReference type="AlphaFoldDB" id="A0A0M4TYX8"/>
<dbReference type="EMBL" id="CP012036">
    <property type="protein sequence ID" value="ALF56231.1"/>
    <property type="molecule type" value="Genomic_DNA"/>
</dbReference>
<proteinExistence type="predicted"/>
<evidence type="ECO:0000313" key="3">
    <source>
        <dbReference type="Proteomes" id="UP000062645"/>
    </source>
</evidence>
<sequence>MNNVDFLRFYGAVVIITALVGRWFMQDHTRNQPLPLIPSEPDPYKIAYLRSQEMGVAKVAVMDLSQRGYLQITEDSIQQAENHPDVSLLTTIQREAFDWFTTPTTPRTSGWLLARKLQPHCTVYQQQLQNEQLLTSEQMQVRKELVSFIGISIILMLGGFKLVVALLDDSHNVAYLIIVGIFSVYFLHSLSQIPRLSTLGKNYLKQLETTFGQLKPKIQADIPEVTFAQLRQKVEIGIPSELEYKLAVALYGFELLAGSRYDRYQNIFVPVINTASRQNSSSGGCGGGGCSGGCSGSCCGGGCGGCGGD</sequence>
<protein>
    <recommendedName>
        <fullName evidence="4">TIGR04222 domain-containing membrane protein</fullName>
    </recommendedName>
</protein>
<keyword evidence="1" id="KW-1133">Transmembrane helix</keyword>
<dbReference type="STRING" id="224013.ACX27_03090"/>
<evidence type="ECO:0008006" key="4">
    <source>
        <dbReference type="Google" id="ProtNLM"/>
    </source>
</evidence>
<feature type="transmembrane region" description="Helical" evidence="1">
    <location>
        <begin position="6"/>
        <end position="25"/>
    </location>
</feature>
<name>A0A0M4TYX8_9NOSO</name>
<dbReference type="InterPro" id="IPR026467">
    <property type="entry name" value="Ser/Gly_Cys_C_dom"/>
</dbReference>
<feature type="transmembrane region" description="Helical" evidence="1">
    <location>
        <begin position="173"/>
        <end position="191"/>
    </location>
</feature>
<dbReference type="OrthoDB" id="482717at2"/>
<dbReference type="PATRIC" id="fig|224013.5.peg.745"/>
<keyword evidence="1" id="KW-0812">Transmembrane</keyword>
<reference evidence="2 3" key="2">
    <citation type="journal article" date="2016" name="Genome Announc.">
        <title>Draft Genome Sequence of the N2-Fixing Cyanobacterium Nostoc piscinale CENA21, Isolated from the Brazilian Amazon Floodplain.</title>
        <authorList>
            <person name="Leao T."/>
            <person name="Guimaraes P.I."/>
            <person name="de Melo A.G."/>
            <person name="Ramos R.T."/>
            <person name="Leao P.N."/>
            <person name="Silva A."/>
            <person name="Fiore M.F."/>
            <person name="Schneider M.P."/>
        </authorList>
    </citation>
    <scope>NUCLEOTIDE SEQUENCE [LARGE SCALE GENOMIC DNA]</scope>
    <source>
        <strain evidence="2 3">CENA21</strain>
    </source>
</reference>
<gene>
    <name evidence="2" type="ORF">ACX27_03090</name>
</gene>
<dbReference type="KEGG" id="npz:ACX27_03090"/>
<evidence type="ECO:0000256" key="1">
    <source>
        <dbReference type="SAM" id="Phobius"/>
    </source>
</evidence>
<organism evidence="2 3">
    <name type="scientific">Nostoc piscinale CENA21</name>
    <dbReference type="NCBI Taxonomy" id="224013"/>
    <lineage>
        <taxon>Bacteria</taxon>
        <taxon>Bacillati</taxon>
        <taxon>Cyanobacteriota</taxon>
        <taxon>Cyanophyceae</taxon>
        <taxon>Nostocales</taxon>
        <taxon>Nostocaceae</taxon>
        <taxon>Nostoc</taxon>
    </lineage>
</organism>
<dbReference type="NCBIfam" id="TIGR04222">
    <property type="entry name" value="near_uncomplex"/>
    <property type="match status" value="1"/>
</dbReference>
<keyword evidence="1" id="KW-0472">Membrane</keyword>
<evidence type="ECO:0000313" key="2">
    <source>
        <dbReference type="EMBL" id="ALF56231.1"/>
    </source>
</evidence>
<dbReference type="Proteomes" id="UP000062645">
    <property type="component" value="Chromosome"/>
</dbReference>
<accession>A0A0M4TYX8</accession>
<keyword evidence="3" id="KW-1185">Reference proteome</keyword>
<feature type="transmembrane region" description="Helical" evidence="1">
    <location>
        <begin position="145"/>
        <end position="167"/>
    </location>
</feature>